<keyword evidence="1" id="KW-0812">Transmembrane</keyword>
<dbReference type="Proteomes" id="UP000194236">
    <property type="component" value="Unassembled WGS sequence"/>
</dbReference>
<name>A0A1Y3B457_EURMA</name>
<protein>
    <submittedName>
        <fullName evidence="2">Uncharacterized protein</fullName>
    </submittedName>
</protein>
<dbReference type="AlphaFoldDB" id="A0A1Y3B457"/>
<evidence type="ECO:0000256" key="1">
    <source>
        <dbReference type="SAM" id="Phobius"/>
    </source>
</evidence>
<reference evidence="2 3" key="1">
    <citation type="submission" date="2017-03" db="EMBL/GenBank/DDBJ databases">
        <title>Genome Survey of Euroglyphus maynei.</title>
        <authorList>
            <person name="Arlian L.G."/>
            <person name="Morgan M.S."/>
            <person name="Rider S.D."/>
        </authorList>
    </citation>
    <scope>NUCLEOTIDE SEQUENCE [LARGE SCALE GENOMIC DNA]</scope>
    <source>
        <strain evidence="2">Arlian Lab</strain>
        <tissue evidence="2">Whole body</tissue>
    </source>
</reference>
<gene>
    <name evidence="2" type="ORF">BLA29_001719</name>
</gene>
<accession>A0A1Y3B457</accession>
<keyword evidence="1" id="KW-0472">Membrane</keyword>
<sequence length="111" mass="12990">MFLFCNFVCDFKSQESECDILNCSYSKIDKFLYLFLKKLDFLLFISYMLWNLLENKKYVKSDFKIILSYSLERALAQSILSSMPSPEETVTGNLNCSSIGSNKYVENRMKL</sequence>
<keyword evidence="3" id="KW-1185">Reference proteome</keyword>
<keyword evidence="1" id="KW-1133">Transmembrane helix</keyword>
<evidence type="ECO:0000313" key="3">
    <source>
        <dbReference type="Proteomes" id="UP000194236"/>
    </source>
</evidence>
<proteinExistence type="predicted"/>
<evidence type="ECO:0000313" key="2">
    <source>
        <dbReference type="EMBL" id="OTF74376.1"/>
    </source>
</evidence>
<dbReference type="EMBL" id="MUJZ01047372">
    <property type="protein sequence ID" value="OTF74376.1"/>
    <property type="molecule type" value="Genomic_DNA"/>
</dbReference>
<organism evidence="2 3">
    <name type="scientific">Euroglyphus maynei</name>
    <name type="common">Mayne's house dust mite</name>
    <dbReference type="NCBI Taxonomy" id="6958"/>
    <lineage>
        <taxon>Eukaryota</taxon>
        <taxon>Metazoa</taxon>
        <taxon>Ecdysozoa</taxon>
        <taxon>Arthropoda</taxon>
        <taxon>Chelicerata</taxon>
        <taxon>Arachnida</taxon>
        <taxon>Acari</taxon>
        <taxon>Acariformes</taxon>
        <taxon>Sarcoptiformes</taxon>
        <taxon>Astigmata</taxon>
        <taxon>Psoroptidia</taxon>
        <taxon>Analgoidea</taxon>
        <taxon>Pyroglyphidae</taxon>
        <taxon>Pyroglyphinae</taxon>
        <taxon>Euroglyphus</taxon>
    </lineage>
</organism>
<comment type="caution">
    <text evidence="2">The sequence shown here is derived from an EMBL/GenBank/DDBJ whole genome shotgun (WGS) entry which is preliminary data.</text>
</comment>
<feature type="transmembrane region" description="Helical" evidence="1">
    <location>
        <begin position="31"/>
        <end position="50"/>
    </location>
</feature>